<dbReference type="EMBL" id="QRYT01000105">
    <property type="protein sequence ID" value="RGV02875.1"/>
    <property type="molecule type" value="Genomic_DNA"/>
</dbReference>
<dbReference type="EMBL" id="WDAG01000004">
    <property type="protein sequence ID" value="KAB6662070.1"/>
    <property type="molecule type" value="Genomic_DNA"/>
</dbReference>
<evidence type="ECO:0000313" key="14">
    <source>
        <dbReference type="Proteomes" id="UP000470952"/>
    </source>
</evidence>
<dbReference type="PANTHER" id="PTHR22916">
    <property type="entry name" value="GLYCOSYLTRANSFERASE"/>
    <property type="match status" value="1"/>
</dbReference>
<dbReference type="Proteomes" id="UP000285469">
    <property type="component" value="Unassembled WGS sequence"/>
</dbReference>
<name>A0A397WLG8_PHOVU</name>
<organism evidence="6 9">
    <name type="scientific">Phocaeicola vulgatus</name>
    <name type="common">Bacteroides vulgatus</name>
    <dbReference type="NCBI Taxonomy" id="821"/>
    <lineage>
        <taxon>Bacteria</taxon>
        <taxon>Pseudomonadati</taxon>
        <taxon>Bacteroidota</taxon>
        <taxon>Bacteroidia</taxon>
        <taxon>Bacteroidales</taxon>
        <taxon>Bacteroidaceae</taxon>
        <taxon>Phocaeicola</taxon>
    </lineage>
</organism>
<dbReference type="Proteomes" id="UP000437380">
    <property type="component" value="Unassembled WGS sequence"/>
</dbReference>
<reference evidence="12 13" key="2">
    <citation type="journal article" date="2019" name="Nat. Med.">
        <title>A library of human gut bacterial isolates paired with longitudinal multiomics data enables mechanistic microbiome research.</title>
        <authorList>
            <person name="Poyet M."/>
            <person name="Groussin M."/>
            <person name="Gibbons S.M."/>
            <person name="Avila-Pacheco J."/>
            <person name="Jiang X."/>
            <person name="Kearney S.M."/>
            <person name="Perrotta A.R."/>
            <person name="Berdy B."/>
            <person name="Zhao S."/>
            <person name="Lieberman T.D."/>
            <person name="Swanson P.K."/>
            <person name="Smith M."/>
            <person name="Roesemann S."/>
            <person name="Alexander J.E."/>
            <person name="Rich S.A."/>
            <person name="Livny J."/>
            <person name="Vlamakis H."/>
            <person name="Clish C."/>
            <person name="Bullock K."/>
            <person name="Deik A."/>
            <person name="Scott J."/>
            <person name="Pierce K.A."/>
            <person name="Xavier R.J."/>
            <person name="Alm E.J."/>
        </authorList>
    </citation>
    <scope>NUCLEOTIDE SEQUENCE [LARGE SCALE GENOMIC DNA]</scope>
    <source>
        <strain evidence="4 12">BIOML-A82</strain>
        <strain evidence="3 13">BIOML-A85</strain>
        <strain evidence="2 14">BIOML-A93</strain>
    </source>
</reference>
<evidence type="ECO:0000313" key="5">
    <source>
        <dbReference type="EMBL" id="NMW36374.1"/>
    </source>
</evidence>
<dbReference type="Pfam" id="PF00535">
    <property type="entry name" value="Glycos_transf_2"/>
    <property type="match status" value="1"/>
</dbReference>
<evidence type="ECO:0000313" key="12">
    <source>
        <dbReference type="Proteomes" id="UP000437380"/>
    </source>
</evidence>
<evidence type="ECO:0000313" key="2">
    <source>
        <dbReference type="EMBL" id="KAB6662070.1"/>
    </source>
</evidence>
<sequence>MKPLVSIITVVFNDKNIIKTIESIIPFLNDKVEAVIVDGNSTDGTRELIQKYADRIKILSETDKGIYDAINKGVSLASGTYILHINSGDYLLDIPIETLLKWQNNSDVVALSFPVLMNGKDVFYPSWNWRMRFKNTLHHQGTFYRRNIDFYDISYRVFADADLNKKLYKSKSIVKIYTMPCVANHLWNGISTVTNNRKEWYQVIMKHYGWFYLLIHFGYRLIEILLRKENKM</sequence>
<evidence type="ECO:0000259" key="1">
    <source>
        <dbReference type="Pfam" id="PF00535"/>
    </source>
</evidence>
<dbReference type="Proteomes" id="UP000555193">
    <property type="component" value="Unassembled WGS sequence"/>
</dbReference>
<accession>A0A397WLG8</accession>
<evidence type="ECO:0000313" key="10">
    <source>
        <dbReference type="Proteomes" id="UP000285379"/>
    </source>
</evidence>
<reference evidence="9 10" key="1">
    <citation type="submission" date="2018-08" db="EMBL/GenBank/DDBJ databases">
        <title>A genome reference for cultivated species of the human gut microbiota.</title>
        <authorList>
            <person name="Zou Y."/>
            <person name="Xue W."/>
            <person name="Luo G."/>
        </authorList>
    </citation>
    <scope>NUCLEOTIDE SEQUENCE [LARGE SCALE GENOMIC DNA]</scope>
    <source>
        <strain evidence="8 11">AF12-25</strain>
        <strain evidence="7 10">AF14-8</strain>
        <strain evidence="6 9">TM05-16</strain>
    </source>
</reference>
<evidence type="ECO:0000313" key="4">
    <source>
        <dbReference type="EMBL" id="KAB6698200.1"/>
    </source>
</evidence>
<dbReference type="Proteomes" id="UP000470952">
    <property type="component" value="Unassembled WGS sequence"/>
</dbReference>
<gene>
    <name evidence="8" type="ORF">DWV70_18915</name>
    <name evidence="7" type="ORF">DWW27_22940</name>
    <name evidence="6" type="ORF">DXD46_04135</name>
    <name evidence="4" type="ORF">GAY17_15280</name>
    <name evidence="2" type="ORF">GAZ76_05110</name>
    <name evidence="3" type="ORF">GAZ92_14670</name>
    <name evidence="5" type="ORF">HKQ54_09540</name>
</gene>
<dbReference type="GeneID" id="82154499"/>
<evidence type="ECO:0000313" key="6">
    <source>
        <dbReference type="EMBL" id="RGJ91102.1"/>
    </source>
</evidence>
<evidence type="ECO:0000313" key="7">
    <source>
        <dbReference type="EMBL" id="RGV02875.1"/>
    </source>
</evidence>
<dbReference type="EMBL" id="QSPP01000006">
    <property type="protein sequence ID" value="RGJ91102.1"/>
    <property type="molecule type" value="Genomic_DNA"/>
</dbReference>
<dbReference type="InterPro" id="IPR029044">
    <property type="entry name" value="Nucleotide-diphossugar_trans"/>
</dbReference>
<dbReference type="EMBL" id="WCZV01000021">
    <property type="protein sequence ID" value="KAB6698200.1"/>
    <property type="molecule type" value="Genomic_DNA"/>
</dbReference>
<evidence type="ECO:0000313" key="15">
    <source>
        <dbReference type="Proteomes" id="UP000555193"/>
    </source>
</evidence>
<comment type="caution">
    <text evidence="6">The sequence shown here is derived from an EMBL/GenBank/DDBJ whole genome shotgun (WGS) entry which is preliminary data.</text>
</comment>
<dbReference type="Gene3D" id="3.90.550.10">
    <property type="entry name" value="Spore Coat Polysaccharide Biosynthesis Protein SpsA, Chain A"/>
    <property type="match status" value="1"/>
</dbReference>
<reference evidence="5 15" key="3">
    <citation type="submission" date="2020-04" db="EMBL/GenBank/DDBJ databases">
        <title>A novel gut-associated lysogenic phage, Bacteroides phage BV01, alters the host transcriptome and bile acid metabolism in Bacteroides vulgatus.</title>
        <authorList>
            <person name="Campbell D.E."/>
            <person name="Ly L."/>
            <person name="Ridlon J.M."/>
            <person name="Hsiao A."/>
            <person name="Degnan P.H."/>
        </authorList>
    </citation>
    <scope>NUCLEOTIDE SEQUENCE [LARGE SCALE GENOMIC DNA]</scope>
    <source>
        <strain evidence="5 15">VPI-4506</strain>
    </source>
</reference>
<keyword evidence="6" id="KW-0808">Transferase</keyword>
<dbReference type="EMBL" id="JABDSH010000074">
    <property type="protein sequence ID" value="NMW36374.1"/>
    <property type="molecule type" value="Genomic_DNA"/>
</dbReference>
<evidence type="ECO:0000313" key="11">
    <source>
        <dbReference type="Proteomes" id="UP000285469"/>
    </source>
</evidence>
<dbReference type="EMBL" id="WCZY01000021">
    <property type="protein sequence ID" value="KAB6690841.1"/>
    <property type="molecule type" value="Genomic_DNA"/>
</dbReference>
<evidence type="ECO:0000313" key="13">
    <source>
        <dbReference type="Proteomes" id="UP000470777"/>
    </source>
</evidence>
<dbReference type="RefSeq" id="WP_016276126.1">
    <property type="nucleotide sequence ID" value="NZ_CP072234.1"/>
</dbReference>
<protein>
    <submittedName>
        <fullName evidence="6">Glycosyltransferase</fullName>
    </submittedName>
</protein>
<evidence type="ECO:0000313" key="3">
    <source>
        <dbReference type="EMBL" id="KAB6690841.1"/>
    </source>
</evidence>
<dbReference type="InterPro" id="IPR001173">
    <property type="entry name" value="Glyco_trans_2-like"/>
</dbReference>
<dbReference type="GO" id="GO:0016758">
    <property type="term" value="F:hexosyltransferase activity"/>
    <property type="evidence" value="ECO:0007669"/>
    <property type="project" value="UniProtKB-ARBA"/>
</dbReference>
<evidence type="ECO:0000313" key="9">
    <source>
        <dbReference type="Proteomes" id="UP000260640"/>
    </source>
</evidence>
<proteinExistence type="predicted"/>
<dbReference type="Proteomes" id="UP000470777">
    <property type="component" value="Unassembled WGS sequence"/>
</dbReference>
<evidence type="ECO:0000313" key="8">
    <source>
        <dbReference type="EMBL" id="RGW44840.1"/>
    </source>
</evidence>
<dbReference type="EMBL" id="QSAI01000045">
    <property type="protein sequence ID" value="RGW44840.1"/>
    <property type="molecule type" value="Genomic_DNA"/>
</dbReference>
<dbReference type="AlphaFoldDB" id="A0A397WLG8"/>
<dbReference type="SUPFAM" id="SSF53448">
    <property type="entry name" value="Nucleotide-diphospho-sugar transferases"/>
    <property type="match status" value="1"/>
</dbReference>
<dbReference type="Proteomes" id="UP000260640">
    <property type="component" value="Unassembled WGS sequence"/>
</dbReference>
<dbReference type="Proteomes" id="UP000285379">
    <property type="component" value="Unassembled WGS sequence"/>
</dbReference>
<dbReference type="PANTHER" id="PTHR22916:SF67">
    <property type="entry name" value="COLANIC ACID BIOSYNTHESIS GLYCOSYL TRANSFERASE WCAE-RELATED"/>
    <property type="match status" value="1"/>
</dbReference>
<feature type="domain" description="Glycosyltransferase 2-like" evidence="1">
    <location>
        <begin position="6"/>
        <end position="159"/>
    </location>
</feature>